<dbReference type="AlphaFoldDB" id="F7NM35"/>
<dbReference type="InterPro" id="IPR036052">
    <property type="entry name" value="TrpB-like_PALP_sf"/>
</dbReference>
<dbReference type="InterPro" id="IPR001926">
    <property type="entry name" value="TrpB-like_PALP"/>
</dbReference>
<organism evidence="4 5">
    <name type="scientific">Acetonema longum DSM 6540</name>
    <dbReference type="NCBI Taxonomy" id="1009370"/>
    <lineage>
        <taxon>Bacteria</taxon>
        <taxon>Bacillati</taxon>
        <taxon>Bacillota</taxon>
        <taxon>Negativicutes</taxon>
        <taxon>Acetonemataceae</taxon>
        <taxon>Acetonema</taxon>
    </lineage>
</organism>
<dbReference type="RefSeq" id="WP_004097410.1">
    <property type="nucleotide sequence ID" value="NZ_AFGF01000158.1"/>
</dbReference>
<evidence type="ECO:0000313" key="5">
    <source>
        <dbReference type="Proteomes" id="UP000003240"/>
    </source>
</evidence>
<evidence type="ECO:0000313" key="4">
    <source>
        <dbReference type="EMBL" id="EGO62890.1"/>
    </source>
</evidence>
<sequence length="381" mass="42062">MYSINPYLKKMYCLRCGKEYPVADYYSGCPACAAEAHPVNLSMRYEGEQTIRTDERRLLRYQEFLPYVSFPSLGEGNTPVIETKRLADRFSLQAVYIKNEFQNPTGSHKDRMSPLAVARAVSLNKKCVVAASSGNAGASLAAYAAAAGIQCKIITTKKMNPIWKKAIELPGAELVIMNTPQERWPYMQKMVEQEDWYPVTNFVSPPVGSNPFGIQGYKTLAYELYEDFGDRIPAYILVPSCRADLLWGIFEGFHDLVNTGLLAQLPHLIAVEPFSRISRVLAGEDYRSTFKGDSSATVSIGGDTITYQAIAAIEHSRGGTADIEQREVAAYQQELAREGFYLESSAATILGALNQLTADKTIPQGARVLMVATSSGYKDVP</sequence>
<evidence type="ECO:0000259" key="3">
    <source>
        <dbReference type="Pfam" id="PF00291"/>
    </source>
</evidence>
<dbReference type="SUPFAM" id="SSF53686">
    <property type="entry name" value="Tryptophan synthase beta subunit-like PLP-dependent enzymes"/>
    <property type="match status" value="1"/>
</dbReference>
<evidence type="ECO:0000256" key="1">
    <source>
        <dbReference type="ARBA" id="ARBA00001933"/>
    </source>
</evidence>
<accession>F7NM35</accession>
<dbReference type="STRING" id="1009370.ALO_15807"/>
<keyword evidence="5" id="KW-1185">Reference proteome</keyword>
<dbReference type="Gene3D" id="3.40.50.1100">
    <property type="match status" value="2"/>
</dbReference>
<comment type="caution">
    <text evidence="4">The sequence shown here is derived from an EMBL/GenBank/DDBJ whole genome shotgun (WGS) entry which is preliminary data.</text>
</comment>
<dbReference type="eggNOG" id="COG0498">
    <property type="taxonomic scope" value="Bacteria"/>
</dbReference>
<feature type="domain" description="Tryptophan synthase beta chain-like PALP" evidence="3">
    <location>
        <begin position="72"/>
        <end position="373"/>
    </location>
</feature>
<dbReference type="GO" id="GO:1901605">
    <property type="term" value="P:alpha-amino acid metabolic process"/>
    <property type="evidence" value="ECO:0007669"/>
    <property type="project" value="UniProtKB-ARBA"/>
</dbReference>
<gene>
    <name evidence="4" type="ORF">ALO_15807</name>
</gene>
<dbReference type="Proteomes" id="UP000003240">
    <property type="component" value="Unassembled WGS sequence"/>
</dbReference>
<evidence type="ECO:0000256" key="2">
    <source>
        <dbReference type="ARBA" id="ARBA00022898"/>
    </source>
</evidence>
<dbReference type="OrthoDB" id="9778118at2"/>
<name>F7NM35_9FIRM</name>
<proteinExistence type="predicted"/>
<dbReference type="EMBL" id="AFGF01000158">
    <property type="protein sequence ID" value="EGO62890.1"/>
    <property type="molecule type" value="Genomic_DNA"/>
</dbReference>
<protein>
    <submittedName>
        <fullName evidence="4">Threonine synthase</fullName>
    </submittedName>
</protein>
<keyword evidence="2" id="KW-0663">Pyridoxal phosphate</keyword>
<dbReference type="Pfam" id="PF00291">
    <property type="entry name" value="PALP"/>
    <property type="match status" value="1"/>
</dbReference>
<dbReference type="PANTHER" id="PTHR10314">
    <property type="entry name" value="CYSTATHIONINE BETA-SYNTHASE"/>
    <property type="match status" value="1"/>
</dbReference>
<dbReference type="InterPro" id="IPR050214">
    <property type="entry name" value="Cys_Synth/Cystath_Beta-Synth"/>
</dbReference>
<comment type="cofactor">
    <cofactor evidence="1">
        <name>pyridoxal 5'-phosphate</name>
        <dbReference type="ChEBI" id="CHEBI:597326"/>
    </cofactor>
</comment>
<reference evidence="4 5" key="1">
    <citation type="journal article" date="2011" name="EMBO J.">
        <title>Structural diversity of bacterial flagellar motors.</title>
        <authorList>
            <person name="Chen S."/>
            <person name="Beeby M."/>
            <person name="Murphy G.E."/>
            <person name="Leadbetter J.R."/>
            <person name="Hendrixson D.R."/>
            <person name="Briegel A."/>
            <person name="Li Z."/>
            <person name="Shi J."/>
            <person name="Tocheva E.I."/>
            <person name="Muller A."/>
            <person name="Dobro M.J."/>
            <person name="Jensen G.J."/>
        </authorList>
    </citation>
    <scope>NUCLEOTIDE SEQUENCE [LARGE SCALE GENOMIC DNA]</scope>
    <source>
        <strain evidence="4 5">DSM 6540</strain>
    </source>
</reference>